<dbReference type="RefSeq" id="WP_015545873.1">
    <property type="nucleotide sequence ID" value="NZ_CP173706.1"/>
</dbReference>
<feature type="domain" description="DUF5125" evidence="3">
    <location>
        <begin position="462"/>
        <end position="544"/>
    </location>
</feature>
<feature type="signal peptide" evidence="1">
    <location>
        <begin position="1"/>
        <end position="21"/>
    </location>
</feature>
<evidence type="ECO:0000259" key="2">
    <source>
        <dbReference type="Pfam" id="PF16408"/>
    </source>
</evidence>
<organism evidence="5 6">
    <name type="scientific">Alistipes shahii</name>
    <dbReference type="NCBI Taxonomy" id="328814"/>
    <lineage>
        <taxon>Bacteria</taxon>
        <taxon>Pseudomonadati</taxon>
        <taxon>Bacteroidota</taxon>
        <taxon>Bacteroidia</taxon>
        <taxon>Bacteroidales</taxon>
        <taxon>Rikenellaceae</taxon>
        <taxon>Alistipes</taxon>
    </lineage>
</organism>
<dbReference type="InterPro" id="IPR032184">
    <property type="entry name" value="DUF5016"/>
</dbReference>
<feature type="chain" id="PRO_5022887851" evidence="1">
    <location>
        <begin position="22"/>
        <end position="687"/>
    </location>
</feature>
<keyword evidence="1" id="KW-0732">Signal</keyword>
<gene>
    <name evidence="5" type="ORF">F2Y13_10675</name>
</gene>
<sequence>MKTLKYIALSLLVAASTTACKDDPELLTTDVGPEMTVVSADASGVYGGKVDFEVTMTDRYALSTLKAQVFFDDEMVAEEVIRTKSDGTYTGAVTLPFYKNIPDGEATLRFVGQNVRFGTTTVDRPLAVSRPKPAYLTFFLDDAEYRMEPTGNDYEYAVTDEFPQKPQGYIATPELDAAGSVVTFGYDSGAGGIVSDSTDAIPFANSNAGEFTITFNLLTFEGSPFIKLLFGETEMTMVDNDNYSIVTTLTQNQTYTLTGVSDFADWDIDRDFFERADASNPEALTFLPMSGMYKVTANFKHSYLRIEAMKSATEYASLAADGSGNAIWTVGAGIGKPVIKNGDGWDMGSTGLCLARVADKKFQISLVAGVSINASNFDFKFFWPKDWDKGEFLGKTDASFANPYGVLTTTSDLIEISDGGNLGLAEGKTLDLGGIYRFTIDVSGGTMAAVLTVEKVGEQELPPADITVNGTPMAQLDVDNYQLDLDLTQGQTLTLGGADAFTPAWINPDFFEAASATSVKLVPVTGKYRITANLATRVIDALVLNADGSGLATLSDDGHGAVYFIGYGIGSPAAVNEPGWTTEKGVCVPESAPGIYTMTAQAGLEGSTTLGQRFRVSGWSGKFFRNRGWDGLGAFTLAPGAEAFFSIAGDGNIEIASGVTLEEGATYRLTLDVTAGKDNPVLSLVKK</sequence>
<dbReference type="EMBL" id="VVXK01000015">
    <property type="protein sequence ID" value="KAA2368309.1"/>
    <property type="molecule type" value="Genomic_DNA"/>
</dbReference>
<dbReference type="InterPro" id="IPR033429">
    <property type="entry name" value="DUF5125"/>
</dbReference>
<proteinExistence type="predicted"/>
<evidence type="ECO:0000313" key="6">
    <source>
        <dbReference type="Proteomes" id="UP000323567"/>
    </source>
</evidence>
<dbReference type="GeneID" id="92758232"/>
<dbReference type="Pfam" id="PF17163">
    <property type="entry name" value="DUF5125"/>
    <property type="match status" value="2"/>
</dbReference>
<dbReference type="InterPro" id="IPR033430">
    <property type="entry name" value="DUF5121"/>
</dbReference>
<evidence type="ECO:0000259" key="3">
    <source>
        <dbReference type="Pfam" id="PF17163"/>
    </source>
</evidence>
<dbReference type="Pfam" id="PF16408">
    <property type="entry name" value="DUF5016"/>
    <property type="match status" value="1"/>
</dbReference>
<comment type="caution">
    <text evidence="5">The sequence shown here is derived from an EMBL/GenBank/DDBJ whole genome shotgun (WGS) entry which is preliminary data.</text>
</comment>
<evidence type="ECO:0000259" key="4">
    <source>
        <dbReference type="Pfam" id="PF17165"/>
    </source>
</evidence>
<feature type="domain" description="DUF5125" evidence="3">
    <location>
        <begin position="126"/>
        <end position="312"/>
    </location>
</feature>
<reference evidence="5 6" key="1">
    <citation type="journal article" date="2019" name="Nat. Med.">
        <title>A library of human gut bacterial isolates paired with longitudinal multiomics data enables mechanistic microbiome research.</title>
        <authorList>
            <person name="Poyet M."/>
            <person name="Groussin M."/>
            <person name="Gibbons S.M."/>
            <person name="Avila-Pacheco J."/>
            <person name="Jiang X."/>
            <person name="Kearney S.M."/>
            <person name="Perrotta A.R."/>
            <person name="Berdy B."/>
            <person name="Zhao S."/>
            <person name="Lieberman T.D."/>
            <person name="Swanson P.K."/>
            <person name="Smith M."/>
            <person name="Roesemann S."/>
            <person name="Alexander J.E."/>
            <person name="Rich S.A."/>
            <person name="Livny J."/>
            <person name="Vlamakis H."/>
            <person name="Clish C."/>
            <person name="Bullock K."/>
            <person name="Deik A."/>
            <person name="Scott J."/>
            <person name="Pierce K.A."/>
            <person name="Xavier R.J."/>
            <person name="Alm E.J."/>
        </authorList>
    </citation>
    <scope>NUCLEOTIDE SEQUENCE [LARGE SCALE GENOMIC DNA]</scope>
    <source>
        <strain evidence="5 6">BIOML-A2</strain>
    </source>
</reference>
<evidence type="ECO:0000256" key="1">
    <source>
        <dbReference type="SAM" id="SignalP"/>
    </source>
</evidence>
<dbReference type="Pfam" id="PF17165">
    <property type="entry name" value="DUF5121"/>
    <property type="match status" value="2"/>
</dbReference>
<feature type="domain" description="DUF5016" evidence="2">
    <location>
        <begin position="1"/>
        <end position="120"/>
    </location>
</feature>
<accession>A0A5B3G502</accession>
<protein>
    <submittedName>
        <fullName evidence="5">DUF5125 domain-containing protein</fullName>
    </submittedName>
</protein>
<name>A0A5B3G502_9BACT</name>
<evidence type="ECO:0000313" key="5">
    <source>
        <dbReference type="EMBL" id="KAA2368309.1"/>
    </source>
</evidence>
<dbReference type="Proteomes" id="UP000323567">
    <property type="component" value="Unassembled WGS sequence"/>
</dbReference>
<dbReference type="PROSITE" id="PS51257">
    <property type="entry name" value="PROKAR_LIPOPROTEIN"/>
    <property type="match status" value="1"/>
</dbReference>
<dbReference type="AlphaFoldDB" id="A0A5B3G502"/>
<feature type="domain" description="DUF5121" evidence="4">
    <location>
        <begin position="321"/>
        <end position="442"/>
    </location>
</feature>
<feature type="domain" description="DUF5121" evidence="4">
    <location>
        <begin position="557"/>
        <end position="674"/>
    </location>
</feature>